<feature type="transmembrane region" description="Helical" evidence="2">
    <location>
        <begin position="53"/>
        <end position="71"/>
    </location>
</feature>
<proteinExistence type="predicted"/>
<keyword evidence="2" id="KW-1133">Transmembrane helix</keyword>
<evidence type="ECO:0000313" key="4">
    <source>
        <dbReference type="Proteomes" id="UP000823486"/>
    </source>
</evidence>
<comment type="caution">
    <text evidence="3">The sequence shown here is derived from an EMBL/GenBank/DDBJ whole genome shotgun (WGS) entry which is preliminary data.</text>
</comment>
<evidence type="ECO:0000256" key="1">
    <source>
        <dbReference type="SAM" id="MobiDB-lite"/>
    </source>
</evidence>
<keyword evidence="2" id="KW-0812">Transmembrane</keyword>
<evidence type="ECO:0008006" key="5">
    <source>
        <dbReference type="Google" id="ProtNLM"/>
    </source>
</evidence>
<dbReference type="RefSeq" id="WP_204540438.1">
    <property type="nucleotide sequence ID" value="NZ_JAFBFI010000004.1"/>
</dbReference>
<gene>
    <name evidence="3" type="ORF">JOC77_001348</name>
</gene>
<dbReference type="EMBL" id="JAFBFI010000004">
    <property type="protein sequence ID" value="MBM7691938.1"/>
    <property type="molecule type" value="Genomic_DNA"/>
</dbReference>
<feature type="transmembrane region" description="Helical" evidence="2">
    <location>
        <begin position="31"/>
        <end position="47"/>
    </location>
</feature>
<evidence type="ECO:0000313" key="3">
    <source>
        <dbReference type="EMBL" id="MBM7691938.1"/>
    </source>
</evidence>
<protein>
    <recommendedName>
        <fullName evidence="5">MFS transporter</fullName>
    </recommendedName>
</protein>
<name>A0ABS2QFK5_9BACI</name>
<keyword evidence="2" id="KW-0472">Membrane</keyword>
<evidence type="ECO:0000256" key="2">
    <source>
        <dbReference type="SAM" id="Phobius"/>
    </source>
</evidence>
<accession>A0ABS2QFK5</accession>
<feature type="transmembrane region" description="Helical" evidence="2">
    <location>
        <begin position="6"/>
        <end position="24"/>
    </location>
</feature>
<feature type="compositionally biased region" description="Basic and acidic residues" evidence="1">
    <location>
        <begin position="247"/>
        <end position="264"/>
    </location>
</feature>
<keyword evidence="4" id="KW-1185">Reference proteome</keyword>
<reference evidence="3 4" key="1">
    <citation type="submission" date="2021-01" db="EMBL/GenBank/DDBJ databases">
        <title>Genomic Encyclopedia of Type Strains, Phase IV (KMG-IV): sequencing the most valuable type-strain genomes for metagenomic binning, comparative biology and taxonomic classification.</title>
        <authorList>
            <person name="Goeker M."/>
        </authorList>
    </citation>
    <scope>NUCLEOTIDE SEQUENCE [LARGE SCALE GENOMIC DNA]</scope>
    <source>
        <strain evidence="3 4">DSM 105482</strain>
    </source>
</reference>
<organism evidence="3 4">
    <name type="scientific">Peribacillus deserti</name>
    <dbReference type="NCBI Taxonomy" id="673318"/>
    <lineage>
        <taxon>Bacteria</taxon>
        <taxon>Bacillati</taxon>
        <taxon>Bacillota</taxon>
        <taxon>Bacilli</taxon>
        <taxon>Bacillales</taxon>
        <taxon>Bacillaceae</taxon>
        <taxon>Peribacillus</taxon>
    </lineage>
</organism>
<sequence>MVTVFSTILAVVIFCLAFLLMPLSLSRKGKVMIITMSTFIALAGLSMTVKLSWWEIFLLEVLLSTLFAILAHKKNNIFLDDEQYGDSGAAQLITPMFDKRQLEEIALNFDTNGEYYTNPPETDHYGMIQKDNEPSEASVWEDASLDQSHFAADPADLKDTQDKQDNIEKTLTDKDTKHSHAVQSAAESMPVYIEESASETELDEAEKLIRTRMQRLKQTEITKPGSLPPTLNVQRNWDDLIEPLEQPAHDEEDPKPRENNKNDSDDLEELYLKKKAVKR</sequence>
<dbReference type="Proteomes" id="UP000823486">
    <property type="component" value="Unassembled WGS sequence"/>
</dbReference>
<feature type="region of interest" description="Disordered" evidence="1">
    <location>
        <begin position="219"/>
        <end position="279"/>
    </location>
</feature>